<dbReference type="EMBL" id="CAFBRV010000090">
    <property type="protein sequence ID" value="CAB5117983.1"/>
    <property type="molecule type" value="Genomic_DNA"/>
</dbReference>
<dbReference type="PANTHER" id="PTHR39430:SF1">
    <property type="entry name" value="PROTEASE"/>
    <property type="match status" value="1"/>
</dbReference>
<feature type="transmembrane region" description="Helical" evidence="1">
    <location>
        <begin position="145"/>
        <end position="164"/>
    </location>
</feature>
<organism evidence="3">
    <name type="scientific">freshwater metagenome</name>
    <dbReference type="NCBI Taxonomy" id="449393"/>
    <lineage>
        <taxon>unclassified sequences</taxon>
        <taxon>metagenomes</taxon>
        <taxon>ecological metagenomes</taxon>
    </lineage>
</organism>
<gene>
    <name evidence="3" type="ORF">UFOPK4410_00896</name>
</gene>
<evidence type="ECO:0000256" key="1">
    <source>
        <dbReference type="SAM" id="Phobius"/>
    </source>
</evidence>
<feature type="transmembrane region" description="Helical" evidence="1">
    <location>
        <begin position="53"/>
        <end position="72"/>
    </location>
</feature>
<reference evidence="3" key="1">
    <citation type="submission" date="2020-05" db="EMBL/GenBank/DDBJ databases">
        <authorList>
            <person name="Chiriac C."/>
            <person name="Salcher M."/>
            <person name="Ghai R."/>
            <person name="Kavagutti S V."/>
        </authorList>
    </citation>
    <scope>NUCLEOTIDE SEQUENCE</scope>
</reference>
<feature type="domain" description="CAAX prenyl protease 2/Lysostaphin resistance protein A-like" evidence="2">
    <location>
        <begin position="114"/>
        <end position="212"/>
    </location>
</feature>
<feature type="transmembrane region" description="Helical" evidence="1">
    <location>
        <begin position="113"/>
        <end position="133"/>
    </location>
</feature>
<feature type="transmembrane region" description="Helical" evidence="1">
    <location>
        <begin position="176"/>
        <end position="195"/>
    </location>
</feature>
<keyword evidence="1" id="KW-0812">Transmembrane</keyword>
<feature type="transmembrane region" description="Helical" evidence="1">
    <location>
        <begin position="238"/>
        <end position="257"/>
    </location>
</feature>
<dbReference type="GO" id="GO:0080120">
    <property type="term" value="P:CAAX-box protein maturation"/>
    <property type="evidence" value="ECO:0007669"/>
    <property type="project" value="UniProtKB-ARBA"/>
</dbReference>
<keyword evidence="1" id="KW-0472">Membrane</keyword>
<protein>
    <submittedName>
        <fullName evidence="3">Unannotated protein</fullName>
    </submittedName>
</protein>
<feature type="transmembrane region" description="Helical" evidence="1">
    <location>
        <begin position="20"/>
        <end position="41"/>
    </location>
</feature>
<keyword evidence="1" id="KW-1133">Transmembrane helix</keyword>
<evidence type="ECO:0000313" key="3">
    <source>
        <dbReference type="EMBL" id="CAB5117983.1"/>
    </source>
</evidence>
<sequence>MGKYRGLSVGGSTVLDMRNLRLGASLIGLSLCVLLLLRYLPEPWADDEYFGNSIFSYAVLGLVFYLAVYFFGLPSLEYFRLPRFHYLTLVAVLVASTFVSLEVKGTENPHLDTWVAVGGVLFLLAIGFGEEMFSRAFTFGVLSKFGNLRAIFFSSTLFGLMHLNLYLGTDWDPWEAYWHVVNTASFGVFACALMIVTRSIWMAVLFHGLSDWSIVFDIPGESTAGRQDWGVGVWEGLTVPLGNAGLFIGCALVLMWMDRGSVPMWMYRLALKWKLVTHEHELTA</sequence>
<dbReference type="InterPro" id="IPR003675">
    <property type="entry name" value="Rce1/LyrA-like_dom"/>
</dbReference>
<name>A0A6J7W0A2_9ZZZZ</name>
<proteinExistence type="predicted"/>
<dbReference type="GO" id="GO:0004175">
    <property type="term" value="F:endopeptidase activity"/>
    <property type="evidence" value="ECO:0007669"/>
    <property type="project" value="UniProtKB-ARBA"/>
</dbReference>
<dbReference type="PANTHER" id="PTHR39430">
    <property type="entry name" value="MEMBRANE-ASSOCIATED PROTEASE-RELATED"/>
    <property type="match status" value="1"/>
</dbReference>
<evidence type="ECO:0000259" key="2">
    <source>
        <dbReference type="Pfam" id="PF02517"/>
    </source>
</evidence>
<feature type="transmembrane region" description="Helical" evidence="1">
    <location>
        <begin position="84"/>
        <end position="101"/>
    </location>
</feature>
<accession>A0A6J7W0A2</accession>
<dbReference type="AlphaFoldDB" id="A0A6J7W0A2"/>
<dbReference type="Pfam" id="PF02517">
    <property type="entry name" value="Rce1-like"/>
    <property type="match status" value="1"/>
</dbReference>